<sequence>MPDRMLKSAILTLTVVSGLVDAVSFLGLGSVFCSAITGNIVLLGLALGGASGFAVWPHFVALAAYVAGAVAGAFLGRAGPGWLRAALAVEAVLLASATVMAFAGVSAYALIVVLAFAMGIRNLTTRRLGVPNLTSTTVMTTTVTSMIAGLPLMGGHDPHVGRLAASVVALICGVVAGGWLVVHHGIAWPLAIGTVPVVLLAVIAIK</sequence>
<name>A0A5M3WB42_9ACTN</name>
<feature type="transmembrane region" description="Helical" evidence="1">
    <location>
        <begin position="87"/>
        <end position="120"/>
    </location>
</feature>
<evidence type="ECO:0000256" key="1">
    <source>
        <dbReference type="SAM" id="Phobius"/>
    </source>
</evidence>
<dbReference type="EMBL" id="BLAD01000096">
    <property type="protein sequence ID" value="GES05252.1"/>
    <property type="molecule type" value="Genomic_DNA"/>
</dbReference>
<dbReference type="InterPro" id="IPR010699">
    <property type="entry name" value="DUF1275"/>
</dbReference>
<protein>
    <submittedName>
        <fullName evidence="2">Membrane protein</fullName>
    </submittedName>
</protein>
<dbReference type="PANTHER" id="PTHR37314:SF4">
    <property type="entry name" value="UPF0700 TRANSMEMBRANE PROTEIN YOAK"/>
    <property type="match status" value="1"/>
</dbReference>
<reference evidence="2 3" key="1">
    <citation type="submission" date="2019-10" db="EMBL/GenBank/DDBJ databases">
        <title>Whole genome shotgun sequence of Acrocarpospora corrugata NBRC 13972.</title>
        <authorList>
            <person name="Ichikawa N."/>
            <person name="Kimura A."/>
            <person name="Kitahashi Y."/>
            <person name="Komaki H."/>
            <person name="Oguchi A."/>
        </authorList>
    </citation>
    <scope>NUCLEOTIDE SEQUENCE [LARGE SCALE GENOMIC DNA]</scope>
    <source>
        <strain evidence="2 3">NBRC 13972</strain>
    </source>
</reference>
<organism evidence="2 3">
    <name type="scientific">Acrocarpospora corrugata</name>
    <dbReference type="NCBI Taxonomy" id="35763"/>
    <lineage>
        <taxon>Bacteria</taxon>
        <taxon>Bacillati</taxon>
        <taxon>Actinomycetota</taxon>
        <taxon>Actinomycetes</taxon>
        <taxon>Streptosporangiales</taxon>
        <taxon>Streptosporangiaceae</taxon>
        <taxon>Acrocarpospora</taxon>
    </lineage>
</organism>
<proteinExistence type="predicted"/>
<dbReference type="Pfam" id="PF06912">
    <property type="entry name" value="DUF1275"/>
    <property type="match status" value="1"/>
</dbReference>
<keyword evidence="1" id="KW-1133">Transmembrane helix</keyword>
<feature type="transmembrane region" description="Helical" evidence="1">
    <location>
        <begin position="186"/>
        <end position="205"/>
    </location>
</feature>
<comment type="caution">
    <text evidence="2">The sequence shown here is derived from an EMBL/GenBank/DDBJ whole genome shotgun (WGS) entry which is preliminary data.</text>
</comment>
<dbReference type="Proteomes" id="UP000334990">
    <property type="component" value="Unassembled WGS sequence"/>
</dbReference>
<feature type="transmembrane region" description="Helical" evidence="1">
    <location>
        <begin position="160"/>
        <end position="180"/>
    </location>
</feature>
<feature type="transmembrane region" description="Helical" evidence="1">
    <location>
        <begin position="132"/>
        <end position="153"/>
    </location>
</feature>
<evidence type="ECO:0000313" key="3">
    <source>
        <dbReference type="Proteomes" id="UP000334990"/>
    </source>
</evidence>
<keyword evidence="1" id="KW-0472">Membrane</keyword>
<dbReference type="AlphaFoldDB" id="A0A5M3WB42"/>
<dbReference type="PANTHER" id="PTHR37314">
    <property type="entry name" value="SLR0142 PROTEIN"/>
    <property type="match status" value="1"/>
</dbReference>
<keyword evidence="3" id="KW-1185">Reference proteome</keyword>
<feature type="transmembrane region" description="Helical" evidence="1">
    <location>
        <begin position="53"/>
        <end position="75"/>
    </location>
</feature>
<keyword evidence="1" id="KW-0812">Transmembrane</keyword>
<gene>
    <name evidence="2" type="ORF">Acor_73200</name>
</gene>
<evidence type="ECO:0000313" key="2">
    <source>
        <dbReference type="EMBL" id="GES05252.1"/>
    </source>
</evidence>
<accession>A0A5M3WB42</accession>